<dbReference type="Pfam" id="PF00106">
    <property type="entry name" value="adh_short"/>
    <property type="match status" value="1"/>
</dbReference>
<keyword evidence="4" id="KW-0560">Oxidoreductase</keyword>
<evidence type="ECO:0000313" key="5">
    <source>
        <dbReference type="EMBL" id="KAG5281282.1"/>
    </source>
</evidence>
<protein>
    <recommendedName>
        <fullName evidence="7">Sepiapterin reductase</fullName>
    </recommendedName>
</protein>
<organism evidence="5 6">
    <name type="scientific">Alosa alosa</name>
    <name type="common">allis shad</name>
    <dbReference type="NCBI Taxonomy" id="278164"/>
    <lineage>
        <taxon>Eukaryota</taxon>
        <taxon>Metazoa</taxon>
        <taxon>Chordata</taxon>
        <taxon>Craniata</taxon>
        <taxon>Vertebrata</taxon>
        <taxon>Euteleostomi</taxon>
        <taxon>Actinopterygii</taxon>
        <taxon>Neopterygii</taxon>
        <taxon>Teleostei</taxon>
        <taxon>Clupei</taxon>
        <taxon>Clupeiformes</taxon>
        <taxon>Clupeoidei</taxon>
        <taxon>Clupeidae</taxon>
        <taxon>Alosa</taxon>
    </lineage>
</organism>
<evidence type="ECO:0000313" key="6">
    <source>
        <dbReference type="Proteomes" id="UP000823561"/>
    </source>
</evidence>
<comment type="caution">
    <text evidence="5">The sequence shown here is derived from an EMBL/GenBank/DDBJ whole genome shotgun (WGS) entry which is preliminary data.</text>
</comment>
<dbReference type="GO" id="GO:0006729">
    <property type="term" value="P:tetrahydrobiopterin biosynthetic process"/>
    <property type="evidence" value="ECO:0007669"/>
    <property type="project" value="TreeGrafter"/>
</dbReference>
<gene>
    <name evidence="5" type="ORF">AALO_G00069440</name>
</gene>
<dbReference type="InterPro" id="IPR002347">
    <property type="entry name" value="SDR_fam"/>
</dbReference>
<accession>A0AAV6H5E7</accession>
<dbReference type="PANTHER" id="PTHR44085">
    <property type="entry name" value="SEPIAPTERIN REDUCTASE"/>
    <property type="match status" value="1"/>
</dbReference>
<dbReference type="InterPro" id="IPR036291">
    <property type="entry name" value="NAD(P)-bd_dom_sf"/>
</dbReference>
<dbReference type="SUPFAM" id="SSF51735">
    <property type="entry name" value="NAD(P)-binding Rossmann-fold domains"/>
    <property type="match status" value="1"/>
</dbReference>
<dbReference type="EMBL" id="JADWDJ010000005">
    <property type="protein sequence ID" value="KAG5281282.1"/>
    <property type="molecule type" value="Genomic_DNA"/>
</dbReference>
<proteinExistence type="predicted"/>
<dbReference type="Gene3D" id="3.40.50.720">
    <property type="entry name" value="NAD(P)-binding Rossmann-like Domain"/>
    <property type="match status" value="1"/>
</dbReference>
<dbReference type="AlphaFoldDB" id="A0AAV6H5E7"/>
<reference evidence="5" key="1">
    <citation type="submission" date="2020-10" db="EMBL/GenBank/DDBJ databases">
        <title>Chromosome-scale genome assembly of the Allis shad, Alosa alosa.</title>
        <authorList>
            <person name="Margot Z."/>
            <person name="Christophe K."/>
            <person name="Cabau C."/>
            <person name="Louis A."/>
            <person name="Berthelot C."/>
            <person name="Parey E."/>
            <person name="Roest Crollius H."/>
            <person name="Montfort J."/>
            <person name="Robinson-Rechavi M."/>
            <person name="Bucao C."/>
            <person name="Bouchez O."/>
            <person name="Gislard M."/>
            <person name="Lluch J."/>
            <person name="Milhes M."/>
            <person name="Lampietro C."/>
            <person name="Lopez Roques C."/>
            <person name="Donnadieu C."/>
            <person name="Braasch I."/>
            <person name="Desvignes T."/>
            <person name="Postlethwait J."/>
            <person name="Bobe J."/>
            <person name="Guiguen Y."/>
        </authorList>
    </citation>
    <scope>NUCLEOTIDE SEQUENCE</scope>
    <source>
        <strain evidence="5">M-15738</strain>
        <tissue evidence="5">Blood</tissue>
    </source>
</reference>
<dbReference type="Proteomes" id="UP000823561">
    <property type="component" value="Chromosome 5"/>
</dbReference>
<keyword evidence="2" id="KW-0963">Cytoplasm</keyword>
<comment type="subcellular location">
    <subcellularLocation>
        <location evidence="1">Cytoplasm</location>
    </subcellularLocation>
</comment>
<dbReference type="GO" id="GO:0004757">
    <property type="term" value="F:sepiapterin reductase (NADP+) activity"/>
    <property type="evidence" value="ECO:0007669"/>
    <property type="project" value="TreeGrafter"/>
</dbReference>
<evidence type="ECO:0000256" key="2">
    <source>
        <dbReference type="ARBA" id="ARBA00022490"/>
    </source>
</evidence>
<name>A0AAV6H5E7_9TELE</name>
<dbReference type="PANTHER" id="PTHR44085:SF2">
    <property type="entry name" value="SEPIAPTERIN REDUCTASE"/>
    <property type="match status" value="1"/>
</dbReference>
<evidence type="ECO:0008006" key="7">
    <source>
        <dbReference type="Google" id="ProtNLM"/>
    </source>
</evidence>
<dbReference type="GO" id="GO:0005737">
    <property type="term" value="C:cytoplasm"/>
    <property type="evidence" value="ECO:0007669"/>
    <property type="project" value="UniProtKB-SubCell"/>
</dbReference>
<keyword evidence="3" id="KW-0521">NADP</keyword>
<keyword evidence="6" id="KW-1185">Reference proteome</keyword>
<evidence type="ECO:0000256" key="4">
    <source>
        <dbReference type="ARBA" id="ARBA00023002"/>
    </source>
</evidence>
<sequence length="151" mass="16835">MSLVSLRTSETSCSSALSLTASLLQAFPRRQGLRRTVVNLSSLCAQQAFPSWFLYCTGKATRDMMFRVLAEKPDVKVLNYSPGPLDTDMQAQARCSSGDVELHRSLCSMFRRGQLMSCQESGAKLMRLLDLDVDLPTGAHVDYWRVTCLFS</sequence>
<evidence type="ECO:0000256" key="3">
    <source>
        <dbReference type="ARBA" id="ARBA00022857"/>
    </source>
</evidence>
<evidence type="ECO:0000256" key="1">
    <source>
        <dbReference type="ARBA" id="ARBA00004496"/>
    </source>
</evidence>
<dbReference type="InterPro" id="IPR051721">
    <property type="entry name" value="Biopterin_syn/organic_redct"/>
</dbReference>